<sequence>MTRGFSGTTRAARAVARPARCEGIACRGGEETAGRSPGVAGDGKRLCAGCVVRLTGGLARLPRLYEECGLLLGGSDRPRERTSGGGAAPGLPFNTAAAEARSVIVGVLRSWAGLVVGERVVAAPRDTVAGVVGFLIRHAGWLAAHEAAGELSEEVARAVRRARYVVEPSPGRGMRVGTCVVAGCGGALTAVARADRADAPVEIGCGADSSHRWTAQEWMALSRDVQEPERAAAPAAAVRWLGARDISLLWGIPSGSVYRRASEQQWRRRSGKGRTFYHEEDVLRSLGARGAGRR</sequence>
<gene>
    <name evidence="1" type="ORF">AB5J54_25710</name>
</gene>
<reference evidence="1" key="1">
    <citation type="submission" date="2024-07" db="EMBL/GenBank/DDBJ databases">
        <authorList>
            <person name="Yu S.T."/>
        </authorList>
    </citation>
    <scope>NUCLEOTIDE SEQUENCE</scope>
    <source>
        <strain evidence="1">R44</strain>
    </source>
</reference>
<organism evidence="1">
    <name type="scientific">Streptomyces sp. R44</name>
    <dbReference type="NCBI Taxonomy" id="3238633"/>
    <lineage>
        <taxon>Bacteria</taxon>
        <taxon>Bacillati</taxon>
        <taxon>Actinomycetota</taxon>
        <taxon>Actinomycetes</taxon>
        <taxon>Kitasatosporales</taxon>
        <taxon>Streptomycetaceae</taxon>
        <taxon>Streptomyces</taxon>
    </lineage>
</organism>
<name>A0AB39T4Y1_9ACTN</name>
<dbReference type="EMBL" id="CP163444">
    <property type="protein sequence ID" value="XDQ73703.1"/>
    <property type="molecule type" value="Genomic_DNA"/>
</dbReference>
<evidence type="ECO:0000313" key="1">
    <source>
        <dbReference type="EMBL" id="XDQ73703.1"/>
    </source>
</evidence>
<proteinExistence type="predicted"/>
<protein>
    <recommendedName>
        <fullName evidence="2">Helix-turn-helix domain-containing protein</fullName>
    </recommendedName>
</protein>
<evidence type="ECO:0008006" key="2">
    <source>
        <dbReference type="Google" id="ProtNLM"/>
    </source>
</evidence>
<accession>A0AB39T4Y1</accession>
<dbReference type="AlphaFoldDB" id="A0AB39T4Y1"/>
<dbReference type="RefSeq" id="WP_369146269.1">
    <property type="nucleotide sequence ID" value="NZ_CP163444.1"/>
</dbReference>